<comment type="subcellular location">
    <subcellularLocation>
        <location evidence="1">Membrane</location>
        <topology evidence="1">Multi-pass membrane protein</topology>
    </subcellularLocation>
</comment>
<protein>
    <submittedName>
        <fullName evidence="8">Predicted arabinose efflux permease, MFS family</fullName>
    </submittedName>
</protein>
<accession>A0A1H6ASM5</accession>
<gene>
    <name evidence="8" type="ORF">SAMN04488045_3148</name>
</gene>
<evidence type="ECO:0000313" key="9">
    <source>
        <dbReference type="Proteomes" id="UP000236752"/>
    </source>
</evidence>
<dbReference type="InterPro" id="IPR036259">
    <property type="entry name" value="MFS_trans_sf"/>
</dbReference>
<keyword evidence="4 6" id="KW-1133">Transmembrane helix</keyword>
<evidence type="ECO:0000313" key="8">
    <source>
        <dbReference type="EMBL" id="SEG51689.1"/>
    </source>
</evidence>
<sequence>MNEQISKASGRLVSNLAIVGIILASVVFVLEMTLVPLLLSTLQGDLQLTTAQLVWVFNSYSFAVAVFVLIGGWGGDILGARRVFGIGIIVFCLGAAVSAASGSFSTLIAGRIIQGVGGGLFSPLVPVLLTRAMPDKPGKILIIWGSIAGYFAAFAPLLGGKLVEAAGWHAIFALFAVLAVVSLLLSSLLFMPEEKRELTLKRDVLALCRLPKLWLTFAYVFCTYGCITFFLFDFPLLLGEAHYTAKAIGLFLAVMWFSFAVFSTVLRNSVDGEKLGLIMFAAPVLIASGFVLALLTEHAFALFVAGVAVGAGFACSNAPSTQLVLRIVPDSLRGIATSFDITFARIGGVVVVAALAKVAPSGAVIGVICMALVAVACVFLLRGEFSQGPDKT</sequence>
<keyword evidence="9" id="KW-1185">Reference proteome</keyword>
<feature type="transmembrane region" description="Helical" evidence="6">
    <location>
        <begin position="141"/>
        <end position="158"/>
    </location>
</feature>
<feature type="transmembrane region" description="Helical" evidence="6">
    <location>
        <begin position="12"/>
        <end position="39"/>
    </location>
</feature>
<feature type="domain" description="Major facilitator superfamily (MFS) profile" evidence="7">
    <location>
        <begin position="17"/>
        <end position="386"/>
    </location>
</feature>
<organism evidence="8 9">
    <name type="scientific">Thalassococcus halodurans</name>
    <dbReference type="NCBI Taxonomy" id="373675"/>
    <lineage>
        <taxon>Bacteria</taxon>
        <taxon>Pseudomonadati</taxon>
        <taxon>Pseudomonadota</taxon>
        <taxon>Alphaproteobacteria</taxon>
        <taxon>Rhodobacterales</taxon>
        <taxon>Roseobacteraceae</taxon>
        <taxon>Thalassococcus</taxon>
    </lineage>
</organism>
<dbReference type="RefSeq" id="WP_103911439.1">
    <property type="nucleotide sequence ID" value="NZ_FNUZ01000005.1"/>
</dbReference>
<dbReference type="AlphaFoldDB" id="A0A1H6ASM5"/>
<feature type="transmembrane region" description="Helical" evidence="6">
    <location>
        <begin position="362"/>
        <end position="381"/>
    </location>
</feature>
<feature type="transmembrane region" description="Helical" evidence="6">
    <location>
        <begin position="83"/>
        <end position="102"/>
    </location>
</feature>
<dbReference type="InterPro" id="IPR011701">
    <property type="entry name" value="MFS"/>
</dbReference>
<keyword evidence="2" id="KW-0813">Transport</keyword>
<evidence type="ECO:0000256" key="4">
    <source>
        <dbReference type="ARBA" id="ARBA00022989"/>
    </source>
</evidence>
<name>A0A1H6ASM5_9RHOB</name>
<evidence type="ECO:0000259" key="7">
    <source>
        <dbReference type="PROSITE" id="PS50850"/>
    </source>
</evidence>
<feature type="transmembrane region" description="Helical" evidence="6">
    <location>
        <begin position="300"/>
        <end position="320"/>
    </location>
</feature>
<feature type="transmembrane region" description="Helical" evidence="6">
    <location>
        <begin position="108"/>
        <end position="129"/>
    </location>
</feature>
<evidence type="ECO:0000256" key="2">
    <source>
        <dbReference type="ARBA" id="ARBA00022448"/>
    </source>
</evidence>
<dbReference type="OrthoDB" id="9791756at2"/>
<evidence type="ECO:0000256" key="6">
    <source>
        <dbReference type="SAM" id="Phobius"/>
    </source>
</evidence>
<feature type="transmembrane region" description="Helical" evidence="6">
    <location>
        <begin position="275"/>
        <end position="294"/>
    </location>
</feature>
<dbReference type="GO" id="GO:0016020">
    <property type="term" value="C:membrane"/>
    <property type="evidence" value="ECO:0007669"/>
    <property type="project" value="UniProtKB-SubCell"/>
</dbReference>
<dbReference type="PROSITE" id="PS50850">
    <property type="entry name" value="MFS"/>
    <property type="match status" value="1"/>
</dbReference>
<feature type="transmembrane region" description="Helical" evidence="6">
    <location>
        <begin position="213"/>
        <end position="232"/>
    </location>
</feature>
<dbReference type="Gene3D" id="1.20.1250.20">
    <property type="entry name" value="MFS general substrate transporter like domains"/>
    <property type="match status" value="1"/>
</dbReference>
<dbReference type="InterPro" id="IPR020846">
    <property type="entry name" value="MFS_dom"/>
</dbReference>
<dbReference type="PANTHER" id="PTHR42718">
    <property type="entry name" value="MAJOR FACILITATOR SUPERFAMILY MULTIDRUG TRANSPORTER MFSC"/>
    <property type="match status" value="1"/>
</dbReference>
<feature type="transmembrane region" description="Helical" evidence="6">
    <location>
        <begin position="332"/>
        <end position="356"/>
    </location>
</feature>
<evidence type="ECO:0000256" key="3">
    <source>
        <dbReference type="ARBA" id="ARBA00022692"/>
    </source>
</evidence>
<feature type="transmembrane region" description="Helical" evidence="6">
    <location>
        <begin position="244"/>
        <end position="263"/>
    </location>
</feature>
<proteinExistence type="predicted"/>
<dbReference type="PANTHER" id="PTHR42718:SF9">
    <property type="entry name" value="MAJOR FACILITATOR SUPERFAMILY MULTIDRUG TRANSPORTER MFSC"/>
    <property type="match status" value="1"/>
</dbReference>
<evidence type="ECO:0000256" key="1">
    <source>
        <dbReference type="ARBA" id="ARBA00004141"/>
    </source>
</evidence>
<keyword evidence="5 6" id="KW-0472">Membrane</keyword>
<reference evidence="8 9" key="1">
    <citation type="submission" date="2016-10" db="EMBL/GenBank/DDBJ databases">
        <authorList>
            <person name="de Groot N.N."/>
        </authorList>
    </citation>
    <scope>NUCLEOTIDE SEQUENCE [LARGE SCALE GENOMIC DNA]</scope>
    <source>
        <strain evidence="8 9">DSM 26915</strain>
    </source>
</reference>
<dbReference type="Proteomes" id="UP000236752">
    <property type="component" value="Unassembled WGS sequence"/>
</dbReference>
<evidence type="ECO:0000256" key="5">
    <source>
        <dbReference type="ARBA" id="ARBA00023136"/>
    </source>
</evidence>
<dbReference type="Pfam" id="PF07690">
    <property type="entry name" value="MFS_1"/>
    <property type="match status" value="1"/>
</dbReference>
<feature type="transmembrane region" description="Helical" evidence="6">
    <location>
        <begin position="170"/>
        <end position="192"/>
    </location>
</feature>
<keyword evidence="3 6" id="KW-0812">Transmembrane</keyword>
<feature type="transmembrane region" description="Helical" evidence="6">
    <location>
        <begin position="51"/>
        <end position="71"/>
    </location>
</feature>
<dbReference type="SUPFAM" id="SSF103473">
    <property type="entry name" value="MFS general substrate transporter"/>
    <property type="match status" value="1"/>
</dbReference>
<dbReference type="EMBL" id="FNUZ01000005">
    <property type="protein sequence ID" value="SEG51689.1"/>
    <property type="molecule type" value="Genomic_DNA"/>
</dbReference>
<dbReference type="GO" id="GO:0022857">
    <property type="term" value="F:transmembrane transporter activity"/>
    <property type="evidence" value="ECO:0007669"/>
    <property type="project" value="InterPro"/>
</dbReference>